<evidence type="ECO:0000256" key="9">
    <source>
        <dbReference type="ARBA" id="ARBA00042761"/>
    </source>
</evidence>
<dbReference type="EMBL" id="FN668691">
    <property type="protein sequence ID" value="CBK25364.2"/>
    <property type="molecule type" value="Genomic_DNA"/>
</dbReference>
<dbReference type="Gene3D" id="3.30.420.10">
    <property type="entry name" value="Ribonuclease H-like superfamily/Ribonuclease H"/>
    <property type="match status" value="1"/>
</dbReference>
<reference evidence="11" key="1">
    <citation type="submission" date="2010-02" db="EMBL/GenBank/DDBJ databases">
        <title>Sequencing and annotation of the Blastocystis hominis genome.</title>
        <authorList>
            <person name="Wincker P."/>
        </authorList>
    </citation>
    <scope>NUCLEOTIDE SEQUENCE</scope>
    <source>
        <strain evidence="11">Singapore isolate B</strain>
    </source>
</reference>
<evidence type="ECO:0000256" key="5">
    <source>
        <dbReference type="ARBA" id="ARBA00022839"/>
    </source>
</evidence>
<evidence type="ECO:0000256" key="8">
    <source>
        <dbReference type="ARBA" id="ARBA00040531"/>
    </source>
</evidence>
<proteinExistence type="predicted"/>
<dbReference type="GO" id="GO:0003676">
    <property type="term" value="F:nucleic acid binding"/>
    <property type="evidence" value="ECO:0007669"/>
    <property type="project" value="InterPro"/>
</dbReference>
<dbReference type="Proteomes" id="UP000008312">
    <property type="component" value="Unassembled WGS sequence"/>
</dbReference>
<evidence type="ECO:0000256" key="3">
    <source>
        <dbReference type="ARBA" id="ARBA00022723"/>
    </source>
</evidence>
<dbReference type="InterPro" id="IPR036397">
    <property type="entry name" value="RNaseH_sf"/>
</dbReference>
<keyword evidence="6" id="KW-0460">Magnesium</keyword>
<keyword evidence="2" id="KW-0540">Nuclease</keyword>
<dbReference type="Pfam" id="PF01612">
    <property type="entry name" value="DNA_pol_A_exo1"/>
    <property type="match status" value="1"/>
</dbReference>
<dbReference type="InterPro" id="IPR027417">
    <property type="entry name" value="P-loop_NTPase"/>
</dbReference>
<dbReference type="SUPFAM" id="SSF53098">
    <property type="entry name" value="Ribonuclease H-like"/>
    <property type="match status" value="1"/>
</dbReference>
<dbReference type="InterPro" id="IPR012337">
    <property type="entry name" value="RNaseH-like_sf"/>
</dbReference>
<dbReference type="AlphaFoldDB" id="D8MBC5"/>
<keyword evidence="5" id="KW-0269">Exonuclease</keyword>
<dbReference type="InterPro" id="IPR051132">
    <property type="entry name" value="3-5_Exonuclease_domain"/>
</dbReference>
<dbReference type="GeneID" id="24921959"/>
<organism evidence="11">
    <name type="scientific">Blastocystis hominis</name>
    <dbReference type="NCBI Taxonomy" id="12968"/>
    <lineage>
        <taxon>Eukaryota</taxon>
        <taxon>Sar</taxon>
        <taxon>Stramenopiles</taxon>
        <taxon>Bigyra</taxon>
        <taxon>Opalozoa</taxon>
        <taxon>Opalinata</taxon>
        <taxon>Blastocystidae</taxon>
        <taxon>Blastocystis</taxon>
    </lineage>
</organism>
<evidence type="ECO:0000313" key="11">
    <source>
        <dbReference type="EMBL" id="CBK25364.2"/>
    </source>
</evidence>
<dbReference type="PANTHER" id="PTHR13620">
    <property type="entry name" value="3-5 EXONUCLEASE"/>
    <property type="match status" value="1"/>
</dbReference>
<feature type="domain" description="3'-5' exonuclease" evidence="10">
    <location>
        <begin position="1"/>
        <end position="165"/>
    </location>
</feature>
<protein>
    <recommendedName>
        <fullName evidence="8">3'-5' exonuclease</fullName>
    </recommendedName>
    <alternativeName>
        <fullName evidence="9">Werner Syndrome-like exonuclease</fullName>
    </alternativeName>
</protein>
<keyword evidence="12" id="KW-1185">Reference proteome</keyword>
<dbReference type="GO" id="GO:0008408">
    <property type="term" value="F:3'-5' exonuclease activity"/>
    <property type="evidence" value="ECO:0007669"/>
    <property type="project" value="InterPro"/>
</dbReference>
<evidence type="ECO:0000313" key="12">
    <source>
        <dbReference type="Proteomes" id="UP000008312"/>
    </source>
</evidence>
<comment type="subcellular location">
    <subcellularLocation>
        <location evidence="1">Nucleus</location>
    </subcellularLocation>
</comment>
<dbReference type="GO" id="GO:0006139">
    <property type="term" value="P:nucleobase-containing compound metabolic process"/>
    <property type="evidence" value="ECO:0007669"/>
    <property type="project" value="InterPro"/>
</dbReference>
<evidence type="ECO:0000256" key="2">
    <source>
        <dbReference type="ARBA" id="ARBA00022722"/>
    </source>
</evidence>
<dbReference type="PANTHER" id="PTHR13620:SF109">
    <property type="entry name" value="3'-5' EXONUCLEASE"/>
    <property type="match status" value="1"/>
</dbReference>
<sequence length="287" mass="32877">MLVKKFDLLHETVVGFDAEWTQKAINPLSIIQLTFRNVNIIIQVPLLDELPPPSLNVIMKDEKILKSGIGIHEDCNKLCSYLGVEEVNSIVDVTDIAKLMGHKDLKTSLQYLTSKYIHFHPLKLDNKIRCGNWDAQTLSNEQILYAAHDSYYSRELFVYFYSKYRSSTQNPFTPFDWVTDHHLVLNVFLWFGCFLFDYSLDSLLWMDATTEDVYNSICVPLIDSLVCGQNGFYLSLYVILASLVSYGYTASGMTYSLFGDDTSSGIVFLLVYELLKQKVWFCGVNVK</sequence>
<dbReference type="SUPFAM" id="SSF52540">
    <property type="entry name" value="P-loop containing nucleoside triphosphate hydrolases"/>
    <property type="match status" value="1"/>
</dbReference>
<evidence type="ECO:0000259" key="10">
    <source>
        <dbReference type="SMART" id="SM00474"/>
    </source>
</evidence>
<dbReference type="Gene3D" id="3.40.850.10">
    <property type="entry name" value="Kinesin motor domain"/>
    <property type="match status" value="1"/>
</dbReference>
<evidence type="ECO:0000256" key="7">
    <source>
        <dbReference type="ARBA" id="ARBA00023242"/>
    </source>
</evidence>
<evidence type="ECO:0000256" key="6">
    <source>
        <dbReference type="ARBA" id="ARBA00022842"/>
    </source>
</evidence>
<dbReference type="GO" id="GO:0046872">
    <property type="term" value="F:metal ion binding"/>
    <property type="evidence" value="ECO:0007669"/>
    <property type="project" value="UniProtKB-KW"/>
</dbReference>
<dbReference type="CDD" id="cd06141">
    <property type="entry name" value="WRN_exo"/>
    <property type="match status" value="1"/>
</dbReference>
<gene>
    <name evidence="11" type="ORF">GSBLH_T00004972001</name>
</gene>
<dbReference type="SMART" id="SM00474">
    <property type="entry name" value="35EXOc"/>
    <property type="match status" value="1"/>
</dbReference>
<name>D8MBC5_BLAHO</name>
<keyword evidence="4" id="KW-0378">Hydrolase</keyword>
<accession>D8MBC5</accession>
<evidence type="ECO:0000256" key="1">
    <source>
        <dbReference type="ARBA" id="ARBA00004123"/>
    </source>
</evidence>
<dbReference type="InterPro" id="IPR002562">
    <property type="entry name" value="3'-5'_exonuclease_dom"/>
</dbReference>
<evidence type="ECO:0000256" key="4">
    <source>
        <dbReference type="ARBA" id="ARBA00022801"/>
    </source>
</evidence>
<dbReference type="InParanoid" id="D8MBC5"/>
<dbReference type="OrthoDB" id="2250022at2759"/>
<keyword evidence="7" id="KW-0539">Nucleus</keyword>
<dbReference type="GO" id="GO:0005634">
    <property type="term" value="C:nucleus"/>
    <property type="evidence" value="ECO:0007669"/>
    <property type="project" value="UniProtKB-SubCell"/>
</dbReference>
<dbReference type="RefSeq" id="XP_012899412.1">
    <property type="nucleotide sequence ID" value="XM_013043958.1"/>
</dbReference>
<dbReference type="InterPro" id="IPR036961">
    <property type="entry name" value="Kinesin_motor_dom_sf"/>
</dbReference>
<keyword evidence="3" id="KW-0479">Metal-binding</keyword>